<dbReference type="InterPro" id="IPR017937">
    <property type="entry name" value="Thioredoxin_CS"/>
</dbReference>
<dbReference type="InterPro" id="IPR013766">
    <property type="entry name" value="Thioredoxin_domain"/>
</dbReference>
<dbReference type="AlphaFoldDB" id="A0A563W5N1"/>
<dbReference type="SUPFAM" id="SSF52833">
    <property type="entry name" value="Thioredoxin-like"/>
    <property type="match status" value="1"/>
</dbReference>
<proteinExistence type="predicted"/>
<dbReference type="InterPro" id="IPR044241">
    <property type="entry name" value="TxlA/HCF164"/>
</dbReference>
<dbReference type="RefSeq" id="WP_144868593.1">
    <property type="nucleotide sequence ID" value="NZ_LR213855.1"/>
</dbReference>
<organism evidence="2 3">
    <name type="scientific">Hyella patelloides LEGE 07179</name>
    <dbReference type="NCBI Taxonomy" id="945734"/>
    <lineage>
        <taxon>Bacteria</taxon>
        <taxon>Bacillati</taxon>
        <taxon>Cyanobacteriota</taxon>
        <taxon>Cyanophyceae</taxon>
        <taxon>Pleurocapsales</taxon>
        <taxon>Hyellaceae</taxon>
        <taxon>Hyella</taxon>
    </lineage>
</organism>
<name>A0A563W5N1_9CYAN</name>
<dbReference type="EMBL" id="CAACVJ010000708">
    <property type="protein sequence ID" value="VEP18974.1"/>
    <property type="molecule type" value="Genomic_DNA"/>
</dbReference>
<dbReference type="PANTHER" id="PTHR47353">
    <property type="entry name" value="THIOREDOXIN-LIKE PROTEIN HCF164, CHLOROPLASTIC"/>
    <property type="match status" value="1"/>
</dbReference>
<accession>A0A563W5N1</accession>
<dbReference type="Pfam" id="PF00085">
    <property type="entry name" value="Thioredoxin"/>
    <property type="match status" value="1"/>
</dbReference>
<dbReference type="InterPro" id="IPR036249">
    <property type="entry name" value="Thioredoxin-like_sf"/>
</dbReference>
<dbReference type="Proteomes" id="UP000320055">
    <property type="component" value="Unassembled WGS sequence"/>
</dbReference>
<reference evidence="2 3" key="1">
    <citation type="submission" date="2019-01" db="EMBL/GenBank/DDBJ databases">
        <authorList>
            <person name="Brito A."/>
        </authorList>
    </citation>
    <scope>NUCLEOTIDE SEQUENCE [LARGE SCALE GENOMIC DNA]</scope>
    <source>
        <strain evidence="2">1</strain>
    </source>
</reference>
<dbReference type="PANTHER" id="PTHR47353:SF1">
    <property type="entry name" value="THIOREDOXIN-LIKE PROTEIN HCF164, CHLOROPLASTIC"/>
    <property type="match status" value="1"/>
</dbReference>
<gene>
    <name evidence="2" type="ORF">H1P_990012</name>
</gene>
<evidence type="ECO:0000313" key="3">
    <source>
        <dbReference type="Proteomes" id="UP000320055"/>
    </source>
</evidence>
<sequence length="149" mass="16540">MNLKKIFISLAIVFTLAINLLISSPAEALGGSPLSGLIALKNLAKNATPYEDAVTNGKPTLLEFYADWCTTCQGMSSTIEQLEAQYGDRINLVMLDIDDPQWDDLGQKYKVTGIPQYNFLDAEEHKVESFIGQVPQRILAQTFEQLIDN</sequence>
<feature type="domain" description="Thioredoxin" evidence="1">
    <location>
        <begin position="20"/>
        <end position="149"/>
    </location>
</feature>
<keyword evidence="3" id="KW-1185">Reference proteome</keyword>
<dbReference type="GO" id="GO:0016671">
    <property type="term" value="F:oxidoreductase activity, acting on a sulfur group of donors, disulfide as acceptor"/>
    <property type="evidence" value="ECO:0007669"/>
    <property type="project" value="TreeGrafter"/>
</dbReference>
<protein>
    <submittedName>
        <fullName evidence="2">Thioredoxin domain-containing protein</fullName>
    </submittedName>
</protein>
<dbReference type="OrthoDB" id="423012at2"/>
<evidence type="ECO:0000313" key="2">
    <source>
        <dbReference type="EMBL" id="VEP18974.1"/>
    </source>
</evidence>
<evidence type="ECO:0000259" key="1">
    <source>
        <dbReference type="PROSITE" id="PS51352"/>
    </source>
</evidence>
<dbReference type="Gene3D" id="3.40.30.10">
    <property type="entry name" value="Glutaredoxin"/>
    <property type="match status" value="1"/>
</dbReference>
<dbReference type="PROSITE" id="PS00194">
    <property type="entry name" value="THIOREDOXIN_1"/>
    <property type="match status" value="1"/>
</dbReference>
<dbReference type="PROSITE" id="PS51352">
    <property type="entry name" value="THIOREDOXIN_2"/>
    <property type="match status" value="1"/>
</dbReference>